<comment type="caution">
    <text evidence="2">The sequence shown here is derived from an EMBL/GenBank/DDBJ whole genome shotgun (WGS) entry which is preliminary data.</text>
</comment>
<name>A0A9W4TRZ8_9ASCO</name>
<dbReference type="Proteomes" id="UP001152885">
    <property type="component" value="Unassembled WGS sequence"/>
</dbReference>
<protein>
    <submittedName>
        <fullName evidence="2">Uncharacterized protein</fullName>
    </submittedName>
</protein>
<dbReference type="OrthoDB" id="4026234at2759"/>
<feature type="compositionally biased region" description="Low complexity" evidence="1">
    <location>
        <begin position="36"/>
        <end position="55"/>
    </location>
</feature>
<reference evidence="2" key="1">
    <citation type="submission" date="2022-12" db="EMBL/GenBank/DDBJ databases">
        <authorList>
            <person name="Brejova B."/>
        </authorList>
    </citation>
    <scope>NUCLEOTIDE SEQUENCE</scope>
</reference>
<accession>A0A9W4TRZ8</accession>
<organism evidence="2 3">
    <name type="scientific">Candida verbasci</name>
    <dbReference type="NCBI Taxonomy" id="1227364"/>
    <lineage>
        <taxon>Eukaryota</taxon>
        <taxon>Fungi</taxon>
        <taxon>Dikarya</taxon>
        <taxon>Ascomycota</taxon>
        <taxon>Saccharomycotina</taxon>
        <taxon>Pichiomycetes</taxon>
        <taxon>Debaryomycetaceae</taxon>
        <taxon>Candida/Lodderomyces clade</taxon>
        <taxon>Candida</taxon>
    </lineage>
</organism>
<evidence type="ECO:0000256" key="1">
    <source>
        <dbReference type="SAM" id="MobiDB-lite"/>
    </source>
</evidence>
<keyword evidence="3" id="KW-1185">Reference proteome</keyword>
<sequence length="141" mass="15967">MMSSSLISREIYIPPSTTVEPDKKRQKLNNFNYNMSTKMSTTSTNNSNMSHNVNSGTFTPITQSNSCESITNLHKNHDIEMLDEDHFEKKQNYGQMQSMSYLKINDKDTTECPCGYLHPRGAHEDIHAVGLAEVPLLRGPE</sequence>
<proteinExistence type="predicted"/>
<feature type="region of interest" description="Disordered" evidence="1">
    <location>
        <begin position="36"/>
        <end position="60"/>
    </location>
</feature>
<dbReference type="EMBL" id="CANTUO010000001">
    <property type="protein sequence ID" value="CAI5755922.1"/>
    <property type="molecule type" value="Genomic_DNA"/>
</dbReference>
<evidence type="ECO:0000313" key="3">
    <source>
        <dbReference type="Proteomes" id="UP001152885"/>
    </source>
</evidence>
<gene>
    <name evidence="2" type="ORF">CANVERA_P0438</name>
</gene>
<evidence type="ECO:0000313" key="2">
    <source>
        <dbReference type="EMBL" id="CAI5755922.1"/>
    </source>
</evidence>
<dbReference type="AlphaFoldDB" id="A0A9W4TRZ8"/>